<dbReference type="GO" id="GO:0006508">
    <property type="term" value="P:proteolysis"/>
    <property type="evidence" value="ECO:0007669"/>
    <property type="project" value="UniProtKB-KW"/>
</dbReference>
<organism evidence="3 4">
    <name type="scientific">Cocos nucifera</name>
    <name type="common">Coconut palm</name>
    <dbReference type="NCBI Taxonomy" id="13894"/>
    <lineage>
        <taxon>Eukaryota</taxon>
        <taxon>Viridiplantae</taxon>
        <taxon>Streptophyta</taxon>
        <taxon>Embryophyta</taxon>
        <taxon>Tracheophyta</taxon>
        <taxon>Spermatophyta</taxon>
        <taxon>Magnoliopsida</taxon>
        <taxon>Liliopsida</taxon>
        <taxon>Arecaceae</taxon>
        <taxon>Arecoideae</taxon>
        <taxon>Cocoseae</taxon>
        <taxon>Attaleinae</taxon>
        <taxon>Cocos</taxon>
    </lineage>
</organism>
<evidence type="ECO:0000313" key="4">
    <source>
        <dbReference type="Proteomes" id="UP000797356"/>
    </source>
</evidence>
<dbReference type="InterPro" id="IPR010259">
    <property type="entry name" value="S8pro/Inhibitor_I9"/>
</dbReference>
<dbReference type="GO" id="GO:0008233">
    <property type="term" value="F:peptidase activity"/>
    <property type="evidence" value="ECO:0007669"/>
    <property type="project" value="UniProtKB-KW"/>
</dbReference>
<feature type="signal peptide" evidence="1">
    <location>
        <begin position="1"/>
        <end position="22"/>
    </location>
</feature>
<feature type="domain" description="Inhibitor I9" evidence="2">
    <location>
        <begin position="51"/>
        <end position="91"/>
    </location>
</feature>
<keyword evidence="4" id="KW-1185">Reference proteome</keyword>
<dbReference type="EMBL" id="CM017873">
    <property type="protein sequence ID" value="KAG1331115.1"/>
    <property type="molecule type" value="Genomic_DNA"/>
</dbReference>
<gene>
    <name evidence="3" type="ORF">COCNU_02G010830</name>
</gene>
<keyword evidence="3" id="KW-0645">Protease</keyword>
<evidence type="ECO:0000259" key="2">
    <source>
        <dbReference type="Pfam" id="PF05922"/>
    </source>
</evidence>
<name>A0A8K0MWS1_COCNU</name>
<dbReference type="InterPro" id="IPR037045">
    <property type="entry name" value="S8pro/Inhibitor_I9_sf"/>
</dbReference>
<sequence>MERTRLAIFFLFSISLLSLSKAKDEATNTAVYIVLVEKPEGIQLEAFYLKTLSAVLGSTEAAKNALIDSYKFATYGFAARLTQKQAFEISSKLSFL</sequence>
<dbReference type="Proteomes" id="UP000797356">
    <property type="component" value="Chromosome 2"/>
</dbReference>
<dbReference type="PANTHER" id="PTHR48222:SF4">
    <property type="entry name" value="PROTEINASE INHIBITOR, PROPEPTIDE"/>
    <property type="match status" value="1"/>
</dbReference>
<accession>A0A8K0MWS1</accession>
<evidence type="ECO:0000256" key="1">
    <source>
        <dbReference type="SAM" id="SignalP"/>
    </source>
</evidence>
<keyword evidence="3" id="KW-0378">Hydrolase</keyword>
<dbReference type="Gene3D" id="3.30.70.80">
    <property type="entry name" value="Peptidase S8 propeptide/proteinase inhibitor I9"/>
    <property type="match status" value="1"/>
</dbReference>
<evidence type="ECO:0000313" key="3">
    <source>
        <dbReference type="EMBL" id="KAG1331115.1"/>
    </source>
</evidence>
<dbReference type="Pfam" id="PF05922">
    <property type="entry name" value="Inhibitor_I9"/>
    <property type="match status" value="1"/>
</dbReference>
<dbReference type="PANTHER" id="PTHR48222">
    <property type="entry name" value="PROTEINASE INHIBITOR, PROPEPTIDE"/>
    <property type="match status" value="1"/>
</dbReference>
<dbReference type="AlphaFoldDB" id="A0A8K0MWS1"/>
<dbReference type="OrthoDB" id="687377at2759"/>
<keyword evidence="1" id="KW-0732">Signal</keyword>
<comment type="caution">
    <text evidence="3">The sequence shown here is derived from an EMBL/GenBank/DDBJ whole genome shotgun (WGS) entry which is preliminary data.</text>
</comment>
<reference evidence="3" key="2">
    <citation type="submission" date="2019-07" db="EMBL/GenBank/DDBJ databases">
        <authorList>
            <person name="Yang Y."/>
            <person name="Bocs S."/>
            <person name="Baudouin L."/>
        </authorList>
    </citation>
    <scope>NUCLEOTIDE SEQUENCE</scope>
    <source>
        <tissue evidence="3">Spear leaf of Hainan Tall coconut</tissue>
    </source>
</reference>
<protein>
    <submittedName>
        <fullName evidence="3">Subtilisin-like protease SBT3.5</fullName>
    </submittedName>
</protein>
<feature type="chain" id="PRO_5035427229" evidence="1">
    <location>
        <begin position="23"/>
        <end position="96"/>
    </location>
</feature>
<proteinExistence type="predicted"/>
<reference evidence="3" key="1">
    <citation type="journal article" date="2017" name="Gigascience">
        <title>The genome draft of coconut (Cocos nucifera).</title>
        <authorList>
            <person name="Xiao Y."/>
            <person name="Xu P."/>
            <person name="Fan H."/>
            <person name="Baudouin L."/>
            <person name="Xia W."/>
            <person name="Bocs S."/>
            <person name="Xu J."/>
            <person name="Li Q."/>
            <person name="Guo A."/>
            <person name="Zhou L."/>
            <person name="Li J."/>
            <person name="Wu Y."/>
            <person name="Ma Z."/>
            <person name="Armero A."/>
            <person name="Issali A.E."/>
            <person name="Liu N."/>
            <person name="Peng M."/>
            <person name="Yang Y."/>
        </authorList>
    </citation>
    <scope>NUCLEOTIDE SEQUENCE</scope>
    <source>
        <tissue evidence="3">Spear leaf of Hainan Tall coconut</tissue>
    </source>
</reference>